<evidence type="ECO:0000313" key="3">
    <source>
        <dbReference type="Proteomes" id="UP000199497"/>
    </source>
</evidence>
<evidence type="ECO:0000313" key="2">
    <source>
        <dbReference type="EMBL" id="SDP90195.1"/>
    </source>
</evidence>
<gene>
    <name evidence="2" type="ORF">SAMN04487905_112109</name>
</gene>
<dbReference type="STRING" id="405564.SAMN04487905_112109"/>
<dbReference type="AlphaFoldDB" id="A0A1H0WI81"/>
<proteinExistence type="predicted"/>
<keyword evidence="3" id="KW-1185">Reference proteome</keyword>
<dbReference type="InterPro" id="IPR045745">
    <property type="entry name" value="HTH_58_Actinobacteria-type"/>
</dbReference>
<organism evidence="2 3">
    <name type="scientific">Actinopolyspora xinjiangensis</name>
    <dbReference type="NCBI Taxonomy" id="405564"/>
    <lineage>
        <taxon>Bacteria</taxon>
        <taxon>Bacillati</taxon>
        <taxon>Actinomycetota</taxon>
        <taxon>Actinomycetes</taxon>
        <taxon>Actinopolysporales</taxon>
        <taxon>Actinopolysporaceae</taxon>
        <taxon>Actinopolyspora</taxon>
    </lineage>
</organism>
<sequence length="107" mass="11857">MVGICWQGRLAFPAFLFDHWLDRGRERPDLFYGEGGDTVVDLKKGARITGSARDKLASDLKKKYEKGASIRSLAEATGRSYGFVHRVLVESGVQLRGRGGATRSKKK</sequence>
<protein>
    <recommendedName>
        <fullName evidence="1">Helix-turn-helix domain-containing protein</fullName>
    </recommendedName>
</protein>
<name>A0A1H0WI81_9ACTN</name>
<evidence type="ECO:0000259" key="1">
    <source>
        <dbReference type="Pfam" id="PF19575"/>
    </source>
</evidence>
<dbReference type="EMBL" id="FNJR01000012">
    <property type="protein sequence ID" value="SDP90195.1"/>
    <property type="molecule type" value="Genomic_DNA"/>
</dbReference>
<dbReference type="Proteomes" id="UP000199497">
    <property type="component" value="Unassembled WGS sequence"/>
</dbReference>
<accession>A0A1H0WI81</accession>
<reference evidence="3" key="1">
    <citation type="submission" date="2016-10" db="EMBL/GenBank/DDBJ databases">
        <authorList>
            <person name="Varghese N."/>
            <person name="Submissions S."/>
        </authorList>
    </citation>
    <scope>NUCLEOTIDE SEQUENCE [LARGE SCALE GENOMIC DNA]</scope>
    <source>
        <strain evidence="3">DSM 46732</strain>
    </source>
</reference>
<dbReference type="Pfam" id="PF19575">
    <property type="entry name" value="HTH_58"/>
    <property type="match status" value="1"/>
</dbReference>
<feature type="domain" description="Helix-turn-helix" evidence="1">
    <location>
        <begin position="42"/>
        <end position="103"/>
    </location>
</feature>